<evidence type="ECO:0000313" key="2">
    <source>
        <dbReference type="Proteomes" id="UP000287330"/>
    </source>
</evidence>
<reference evidence="2" key="1">
    <citation type="journal article" date="2018" name="Front. Microbiol.">
        <title>Genome-Based Analysis Reveals the Taxonomy and Diversity of the Family Idiomarinaceae.</title>
        <authorList>
            <person name="Liu Y."/>
            <person name="Lai Q."/>
            <person name="Shao Z."/>
        </authorList>
    </citation>
    <scope>NUCLEOTIDE SEQUENCE [LARGE SCALE GENOMIC DNA]</scope>
    <source>
        <strain evidence="2">F23</strain>
    </source>
</reference>
<accession>A0A432XJI0</accession>
<dbReference type="Proteomes" id="UP000287330">
    <property type="component" value="Unassembled WGS sequence"/>
</dbReference>
<protein>
    <submittedName>
        <fullName evidence="1">Uncharacterized protein</fullName>
    </submittedName>
</protein>
<comment type="caution">
    <text evidence="1">The sequence shown here is derived from an EMBL/GenBank/DDBJ whole genome shotgun (WGS) entry which is preliminary data.</text>
</comment>
<organism evidence="1 2">
    <name type="scientific">Idiomarina fontislapidosi</name>
    <dbReference type="NCBI Taxonomy" id="263723"/>
    <lineage>
        <taxon>Bacteria</taxon>
        <taxon>Pseudomonadati</taxon>
        <taxon>Pseudomonadota</taxon>
        <taxon>Gammaproteobacteria</taxon>
        <taxon>Alteromonadales</taxon>
        <taxon>Idiomarinaceae</taxon>
        <taxon>Idiomarina</taxon>
    </lineage>
</organism>
<evidence type="ECO:0000313" key="1">
    <source>
        <dbReference type="EMBL" id="RUO48909.1"/>
    </source>
</evidence>
<name>A0A432XJI0_9GAMM</name>
<keyword evidence="2" id="KW-1185">Reference proteome</keyword>
<dbReference type="EMBL" id="PIPV01000021">
    <property type="protein sequence ID" value="RUO48909.1"/>
    <property type="molecule type" value="Genomic_DNA"/>
</dbReference>
<gene>
    <name evidence="1" type="ORF">CWE25_13175</name>
</gene>
<sequence>MNNTSSIELNNFWSWEAFYPLTEDRRTEIKSRYLALSPVMRSVAGQIAIQRHLEENNHPSMVRFIESLDYDSKDTTQLKYPNFWYKLFAGRAMTQSNTIDLFFDGVNYPTANILKHPLWSLIDHRVTIESSLKQFAIQYGGKLFRKLFSWHCLDEIPLSALKQSYPSQRQTQFEARSLDSLNALLFITLNQIRECKHLRPTTAEQYAYALFLFLFGYKYRTLKMLDMGIMLNELLTPSSSSGDRDQFEQRLSSDLRRIIEIGLSLPPTFSDEAESIFCTKTLHWILANNHPCFK</sequence>
<dbReference type="RefSeq" id="WP_110576466.1">
    <property type="nucleotide sequence ID" value="NZ_PIPV01000021.1"/>
</dbReference>
<proteinExistence type="predicted"/>
<dbReference type="AlphaFoldDB" id="A0A432XJI0"/>